<organism evidence="1 2">
    <name type="scientific">Micromonospora tulbaghiae</name>
    <dbReference type="NCBI Taxonomy" id="479978"/>
    <lineage>
        <taxon>Bacteria</taxon>
        <taxon>Bacillati</taxon>
        <taxon>Actinomycetota</taxon>
        <taxon>Actinomycetes</taxon>
        <taxon>Micromonosporales</taxon>
        <taxon>Micromonosporaceae</taxon>
        <taxon>Micromonospora</taxon>
    </lineage>
</organism>
<name>A0A386WSC2_9ACTN</name>
<dbReference type="RefSeq" id="WP_120572691.1">
    <property type="nucleotide sequence ID" value="NZ_CP024087.1"/>
</dbReference>
<reference evidence="1 2" key="1">
    <citation type="submission" date="2017-10" db="EMBL/GenBank/DDBJ databases">
        <title>Integration of genomic and chemical information greatly accelerates assignment of the full stereostructure of myelolactone, a potent inhibitor of myeloma from a marine-derived Micromonospora.</title>
        <authorList>
            <person name="Kim M.C."/>
            <person name="Machado H."/>
            <person name="Jensen P.R."/>
            <person name="Fenical W."/>
        </authorList>
    </citation>
    <scope>NUCLEOTIDE SEQUENCE [LARGE SCALE GENOMIC DNA]</scope>
    <source>
        <strain evidence="1 2">CNY-010</strain>
    </source>
</reference>
<evidence type="ECO:0000313" key="1">
    <source>
        <dbReference type="EMBL" id="AYF31081.1"/>
    </source>
</evidence>
<proteinExistence type="predicted"/>
<gene>
    <name evidence="1" type="ORF">CSH63_27310</name>
</gene>
<dbReference type="Proteomes" id="UP000267804">
    <property type="component" value="Chromosome"/>
</dbReference>
<protein>
    <submittedName>
        <fullName evidence="1">Uncharacterized protein</fullName>
    </submittedName>
</protein>
<dbReference type="KEGG" id="mtua:CSH63_27310"/>
<sequence length="347" mass="37745">MATHAHTDDGLPAYRVTEIPDGLATKTMLARQRRRPAPGQPAAGILFYHGNKHTPLYTIADSQAMPALPPGRQAAWTAARTCARCAATNDTPYREIENGRRVCVDCVVTERAAAVWPSWLRLRAAAVGWARDVLIDPDTVLLAAYRLTHWDGPIHVHAATVGGRVLVDVVARSRYDSLWRRPLGPAGSVNADDLVPLLMPLVGRRMVHTIRSSRGHYVDHLTPLGELSTLSQRWDGEPSLRDPSIRQSVEDAFAPRWTDWHARPYQYGPHQRPSYGRFGLRAVDVDGGDAAEVTAAMRAGLARMALDDHPDGPATCPWLPETGRTACGSPDVGTAGLCPAHRPGDAG</sequence>
<evidence type="ECO:0000313" key="2">
    <source>
        <dbReference type="Proteomes" id="UP000267804"/>
    </source>
</evidence>
<dbReference type="AlphaFoldDB" id="A0A386WSC2"/>
<dbReference type="EMBL" id="CP024087">
    <property type="protein sequence ID" value="AYF31081.1"/>
    <property type="molecule type" value="Genomic_DNA"/>
</dbReference>
<accession>A0A386WSC2</accession>